<dbReference type="Proteomes" id="UP000054266">
    <property type="component" value="Unassembled WGS sequence"/>
</dbReference>
<dbReference type="EMBL" id="KN846956">
    <property type="protein sequence ID" value="KIW73326.1"/>
    <property type="molecule type" value="Genomic_DNA"/>
</dbReference>
<accession>A0A0D2D6X3</accession>
<sequence length="211" mass="24285">MGETMMHREFEVETTFHAVDMFLRDTPPTVEDFELLPDVLEMSTDELTDPFIVYAVVLKKANHPTFIYCGSMANTKEGSVVRANQYQQIFRLCLDDVVEALDKKRYPIAKYVKKLALEDGYLPTHIGCLFRLRRMPKPEPASSDQESSISTPLQPFSLMLPDQDVLASRDLNVYLRAWALCLESVSTVVFWTFWRGQHSDPNDHYLRSVCP</sequence>
<dbReference type="AlphaFoldDB" id="A0A0D2D6X3"/>
<proteinExistence type="predicted"/>
<gene>
    <name evidence="1" type="ORF">PV04_01457</name>
</gene>
<organism evidence="1 2">
    <name type="scientific">Phialophora macrospora</name>
    <dbReference type="NCBI Taxonomy" id="1851006"/>
    <lineage>
        <taxon>Eukaryota</taxon>
        <taxon>Fungi</taxon>
        <taxon>Dikarya</taxon>
        <taxon>Ascomycota</taxon>
        <taxon>Pezizomycotina</taxon>
        <taxon>Eurotiomycetes</taxon>
        <taxon>Chaetothyriomycetidae</taxon>
        <taxon>Chaetothyriales</taxon>
        <taxon>Herpotrichiellaceae</taxon>
        <taxon>Phialophora</taxon>
    </lineage>
</organism>
<evidence type="ECO:0000313" key="2">
    <source>
        <dbReference type="Proteomes" id="UP000054266"/>
    </source>
</evidence>
<dbReference type="STRING" id="5601.A0A0D2D6X3"/>
<evidence type="ECO:0000313" key="1">
    <source>
        <dbReference type="EMBL" id="KIW73326.1"/>
    </source>
</evidence>
<reference evidence="1 2" key="1">
    <citation type="submission" date="2015-01" db="EMBL/GenBank/DDBJ databases">
        <title>The Genome Sequence of Capronia semiimmersa CBS27337.</title>
        <authorList>
            <consortium name="The Broad Institute Genomics Platform"/>
            <person name="Cuomo C."/>
            <person name="de Hoog S."/>
            <person name="Gorbushina A."/>
            <person name="Stielow B."/>
            <person name="Teixiera M."/>
            <person name="Abouelleil A."/>
            <person name="Chapman S.B."/>
            <person name="Priest M."/>
            <person name="Young S.K."/>
            <person name="Wortman J."/>
            <person name="Nusbaum C."/>
            <person name="Birren B."/>
        </authorList>
    </citation>
    <scope>NUCLEOTIDE SEQUENCE [LARGE SCALE GENOMIC DNA]</scope>
    <source>
        <strain evidence="1 2">CBS 27337</strain>
    </source>
</reference>
<name>A0A0D2D6X3_9EURO</name>
<dbReference type="HOGENOM" id="CLU_1304713_0_0_1"/>
<keyword evidence="2" id="KW-1185">Reference proteome</keyword>
<protein>
    <submittedName>
        <fullName evidence="1">Uncharacterized protein</fullName>
    </submittedName>
</protein>